<sequence>MGWSKNEQQVWSTIEKWEQDYFTYVPTDFSRAYVRTFDEALNRFNPKIKDRALQTIDNLLFHLHSIILNAQFQQDTKQRVLLSAQAMNEDVEVFEDIQDCRIEQLRYIAQHQVAKHRLLSFAQGGLSGAGGLLFLGIDVPASIAAHLRSIQVIALSYGYPINKPYETLLALRVFHAATLPKEHQQEAWDQLISEVSDQSMDPYLFESEEVVADDKWMRHLVGLVGKGFLLFMLRKRLIQGIPLMGMVYGAATNYQLSRQITDFANHFYQKRWLLAKQN</sequence>
<dbReference type="PANTHER" id="PTHR41260:SF1">
    <property type="entry name" value="PROTEIN ECSC"/>
    <property type="match status" value="1"/>
</dbReference>
<dbReference type="EMBL" id="JAKIJS010000001">
    <property type="protein sequence ID" value="MCF6138223.1"/>
    <property type="molecule type" value="Genomic_DNA"/>
</dbReference>
<dbReference type="Proteomes" id="UP001649381">
    <property type="component" value="Unassembled WGS sequence"/>
</dbReference>
<gene>
    <name evidence="1" type="ORF">L2716_10850</name>
</gene>
<evidence type="ECO:0000313" key="2">
    <source>
        <dbReference type="Proteomes" id="UP001649381"/>
    </source>
</evidence>
<protein>
    <submittedName>
        <fullName evidence="1">EcsC family protein</fullName>
    </submittedName>
</protein>
<proteinExistence type="predicted"/>
<organism evidence="1 2">
    <name type="scientific">Pseudalkalibacillus berkeleyi</name>
    <dbReference type="NCBI Taxonomy" id="1069813"/>
    <lineage>
        <taxon>Bacteria</taxon>
        <taxon>Bacillati</taxon>
        <taxon>Bacillota</taxon>
        <taxon>Bacilli</taxon>
        <taxon>Bacillales</taxon>
        <taxon>Fictibacillaceae</taxon>
        <taxon>Pseudalkalibacillus</taxon>
    </lineage>
</organism>
<accession>A0ABS9GZP8</accession>
<dbReference type="RefSeq" id="WP_236334474.1">
    <property type="nucleotide sequence ID" value="NZ_JAKIJS010000001.1"/>
</dbReference>
<reference evidence="1 2" key="1">
    <citation type="submission" date="2022-01" db="EMBL/GenBank/DDBJ databases">
        <title>Alkalihalobacillus sp. EGI L200015, a novel bacterium isolated from a salt lake sediment.</title>
        <authorList>
            <person name="Gao L."/>
            <person name="Fang B.-Z."/>
            <person name="Li W.-J."/>
        </authorList>
    </citation>
    <scope>NUCLEOTIDE SEQUENCE [LARGE SCALE GENOMIC DNA]</scope>
    <source>
        <strain evidence="1 2">KCTC 12718</strain>
    </source>
</reference>
<dbReference type="PANTHER" id="PTHR41260">
    <property type="entry name" value="PROTEIN ECSC"/>
    <property type="match status" value="1"/>
</dbReference>
<evidence type="ECO:0000313" key="1">
    <source>
        <dbReference type="EMBL" id="MCF6138223.1"/>
    </source>
</evidence>
<keyword evidence="2" id="KW-1185">Reference proteome</keyword>
<comment type="caution">
    <text evidence="1">The sequence shown here is derived from an EMBL/GenBank/DDBJ whole genome shotgun (WGS) entry which is preliminary data.</text>
</comment>
<name>A0ABS9GZP8_9BACL</name>
<dbReference type="Pfam" id="PF12787">
    <property type="entry name" value="EcsC"/>
    <property type="match status" value="1"/>
</dbReference>
<dbReference type="InterPro" id="IPR024787">
    <property type="entry name" value="EcsC"/>
</dbReference>